<protein>
    <submittedName>
        <fullName evidence="5">LacI family transcriptional regulator</fullName>
    </submittedName>
</protein>
<feature type="domain" description="HTH lacI-type" evidence="4">
    <location>
        <begin position="11"/>
        <end position="65"/>
    </location>
</feature>
<organism evidence="5 6">
    <name type="scientific">Glutamicibacter mysorens</name>
    <dbReference type="NCBI Taxonomy" id="257984"/>
    <lineage>
        <taxon>Bacteria</taxon>
        <taxon>Bacillati</taxon>
        <taxon>Actinomycetota</taxon>
        <taxon>Actinomycetes</taxon>
        <taxon>Micrococcales</taxon>
        <taxon>Micrococcaceae</taxon>
        <taxon>Glutamicibacter</taxon>
    </lineage>
</organism>
<dbReference type="EMBL" id="PGEY01000001">
    <property type="protein sequence ID" value="PJJ45909.1"/>
    <property type="molecule type" value="Genomic_DNA"/>
</dbReference>
<evidence type="ECO:0000259" key="4">
    <source>
        <dbReference type="PROSITE" id="PS50932"/>
    </source>
</evidence>
<name>A0ABX4N296_9MICC</name>
<dbReference type="Gene3D" id="1.10.260.40">
    <property type="entry name" value="lambda repressor-like DNA-binding domains"/>
    <property type="match status" value="1"/>
</dbReference>
<dbReference type="InterPro" id="IPR046335">
    <property type="entry name" value="LacI/GalR-like_sensor"/>
</dbReference>
<dbReference type="CDD" id="cd06267">
    <property type="entry name" value="PBP1_LacI_sugar_binding-like"/>
    <property type="match status" value="1"/>
</dbReference>
<reference evidence="5 6" key="1">
    <citation type="submission" date="2017-11" db="EMBL/GenBank/DDBJ databases">
        <title>Sequencing the genomes of 1000 actinobacteria strains.</title>
        <authorList>
            <person name="Klenk H.-P."/>
        </authorList>
    </citation>
    <scope>NUCLEOTIDE SEQUENCE [LARGE SCALE GENOMIC DNA]</scope>
    <source>
        <strain evidence="5 6">DSM 12798</strain>
    </source>
</reference>
<keyword evidence="1" id="KW-0805">Transcription regulation</keyword>
<dbReference type="Gene3D" id="3.40.50.2300">
    <property type="match status" value="2"/>
</dbReference>
<dbReference type="Proteomes" id="UP000229263">
    <property type="component" value="Unassembled WGS sequence"/>
</dbReference>
<keyword evidence="2" id="KW-0238">DNA-binding</keyword>
<gene>
    <name evidence="5" type="ORF">ATK23_3211</name>
</gene>
<dbReference type="InterPro" id="IPR000843">
    <property type="entry name" value="HTH_LacI"/>
</dbReference>
<evidence type="ECO:0000313" key="6">
    <source>
        <dbReference type="Proteomes" id="UP000229263"/>
    </source>
</evidence>
<dbReference type="Pfam" id="PF13377">
    <property type="entry name" value="Peripla_BP_3"/>
    <property type="match status" value="1"/>
</dbReference>
<keyword evidence="6" id="KW-1185">Reference proteome</keyword>
<dbReference type="SMART" id="SM00354">
    <property type="entry name" value="HTH_LACI"/>
    <property type="match status" value="1"/>
</dbReference>
<evidence type="ECO:0000256" key="2">
    <source>
        <dbReference type="ARBA" id="ARBA00023125"/>
    </source>
</evidence>
<dbReference type="SUPFAM" id="SSF53822">
    <property type="entry name" value="Periplasmic binding protein-like I"/>
    <property type="match status" value="1"/>
</dbReference>
<dbReference type="PANTHER" id="PTHR30146:SF109">
    <property type="entry name" value="HTH-TYPE TRANSCRIPTIONAL REGULATOR GALS"/>
    <property type="match status" value="1"/>
</dbReference>
<dbReference type="InterPro" id="IPR028082">
    <property type="entry name" value="Peripla_BP_I"/>
</dbReference>
<dbReference type="SUPFAM" id="SSF47413">
    <property type="entry name" value="lambda repressor-like DNA-binding domains"/>
    <property type="match status" value="1"/>
</dbReference>
<proteinExistence type="predicted"/>
<dbReference type="CDD" id="cd01392">
    <property type="entry name" value="HTH_LacI"/>
    <property type="match status" value="1"/>
</dbReference>
<accession>A0ABX4N296</accession>
<evidence type="ECO:0000313" key="5">
    <source>
        <dbReference type="EMBL" id="PJJ45909.1"/>
    </source>
</evidence>
<dbReference type="RefSeq" id="WP_066144048.1">
    <property type="nucleotide sequence ID" value="NZ_PGEY01000001.1"/>
</dbReference>
<dbReference type="InterPro" id="IPR010982">
    <property type="entry name" value="Lambda_DNA-bd_dom_sf"/>
</dbReference>
<evidence type="ECO:0000256" key="1">
    <source>
        <dbReference type="ARBA" id="ARBA00023015"/>
    </source>
</evidence>
<dbReference type="PROSITE" id="PS50932">
    <property type="entry name" value="HTH_LACI_2"/>
    <property type="match status" value="1"/>
</dbReference>
<evidence type="ECO:0000256" key="3">
    <source>
        <dbReference type="ARBA" id="ARBA00023163"/>
    </source>
</evidence>
<dbReference type="Pfam" id="PF00356">
    <property type="entry name" value="LacI"/>
    <property type="match status" value="1"/>
</dbReference>
<sequence>MSMHEARSPKPTLELVAERAGVSRATVSRVVNGSERVKPAARRAVELAIRELNYVPNRAARSLAQGRTNSVALVVPENTAKFFADPYFAKVVQGVARYLAGTEFMLTLLLSTEADPAKTTRYLQGGNVDGALVLSHHADDRSYADLGNVLPMVYGGRTMSTDQKDIYVVDIDNIAAAKQATEVVIGQGRTKLATIAGPQDMGAGLDRLVGFKQAVQNAGLEPVAIEIGDFTPASGRRIMRQLLDANLAVDGLFAASAQMGFGALQALAEAGVKVPEDISVTSVDDDSFARSSTPPLTTIAQNPERQGEIMAELLIKRINGEQVPEWSIMDTKLVLRASH</sequence>
<keyword evidence="3" id="KW-0804">Transcription</keyword>
<comment type="caution">
    <text evidence="5">The sequence shown here is derived from an EMBL/GenBank/DDBJ whole genome shotgun (WGS) entry which is preliminary data.</text>
</comment>
<dbReference type="PANTHER" id="PTHR30146">
    <property type="entry name" value="LACI-RELATED TRANSCRIPTIONAL REPRESSOR"/>
    <property type="match status" value="1"/>
</dbReference>